<dbReference type="AlphaFoldDB" id="A0A4Z1BXC2"/>
<gene>
    <name evidence="1" type="ORF">E4L95_16360</name>
</gene>
<name>A0A4Z1BXC2_9RHOB</name>
<proteinExistence type="predicted"/>
<dbReference type="RefSeq" id="WP_135818508.1">
    <property type="nucleotide sequence ID" value="NZ_SRPG01000193.1"/>
</dbReference>
<comment type="caution">
    <text evidence="1">The sequence shown here is derived from an EMBL/GenBank/DDBJ whole genome shotgun (WGS) entry which is preliminary data.</text>
</comment>
<dbReference type="Proteomes" id="UP000297972">
    <property type="component" value="Unassembled WGS sequence"/>
</dbReference>
<accession>A0A4Z1BXC2</accession>
<keyword evidence="2" id="KW-1185">Reference proteome</keyword>
<evidence type="ECO:0000313" key="2">
    <source>
        <dbReference type="Proteomes" id="UP000297972"/>
    </source>
</evidence>
<organism evidence="1 2">
    <name type="scientific">Paracoccus liaowanqingii</name>
    <dbReference type="NCBI Taxonomy" id="2560053"/>
    <lineage>
        <taxon>Bacteria</taxon>
        <taxon>Pseudomonadati</taxon>
        <taxon>Pseudomonadota</taxon>
        <taxon>Alphaproteobacteria</taxon>
        <taxon>Rhodobacterales</taxon>
        <taxon>Paracoccaceae</taxon>
        <taxon>Paracoccus</taxon>
    </lineage>
</organism>
<sequence>MPNHSKQEQETLSGDLLALAEQGRQPALGALDDSALLALITALDQARTQAETAADPDSAKLLLAATRRAQGERRGRGLRSPLQ</sequence>
<reference evidence="1 2" key="1">
    <citation type="submission" date="2019-03" db="EMBL/GenBank/DDBJ databases">
        <authorList>
            <person name="Li J."/>
        </authorList>
    </citation>
    <scope>NUCLEOTIDE SEQUENCE [LARGE SCALE GENOMIC DNA]</scope>
    <source>
        <strain evidence="1 2">3058</strain>
    </source>
</reference>
<feature type="non-terminal residue" evidence="1">
    <location>
        <position position="83"/>
    </location>
</feature>
<dbReference type="OrthoDB" id="7779047at2"/>
<evidence type="ECO:0000313" key="1">
    <source>
        <dbReference type="EMBL" id="TGN52282.1"/>
    </source>
</evidence>
<protein>
    <submittedName>
        <fullName evidence="1">Uncharacterized protein</fullName>
    </submittedName>
</protein>
<dbReference type="EMBL" id="SRPG01000193">
    <property type="protein sequence ID" value="TGN52282.1"/>
    <property type="molecule type" value="Genomic_DNA"/>
</dbReference>